<dbReference type="EMBL" id="JACEIO010000051">
    <property type="protein sequence ID" value="MBA4538548.1"/>
    <property type="molecule type" value="Genomic_DNA"/>
</dbReference>
<dbReference type="Proteomes" id="UP000570010">
    <property type="component" value="Unassembled WGS sequence"/>
</dbReference>
<sequence length="394" mass="43190">MEIQLAKRMEAFKPSIFSKLAAYKKEKLEQGCDIVDLSVGSPDLSPPQFIMDELAEEVKKDQYGYTLSGIDEFAEAVADYYKESYNVSLNPKDEVLQLMGSQDGLVHLPMVFANSGDYILVPDPGYTAYATGVAMAGAECYLMPLLQENNYLPDLKAIPAEIAAKAKMIILNYPGNPIPTLATESFFVELVAFAKKYNIIVLHDFAYSEIYYDGKKPVSFLSVPGAKEVGMEINSLSKGLNLAGTRIGYLMGNKDMIKAFAQLKSNLDYGVFLPVQKAAATSLRHAKAICTSNRIVYQKRRDLLVNGLRSIGWNVDAPEGGMFVWGKIPEGWNSTDFAFTLIDKANVVVTPGVAFGPSGEGYVRIALVQSEEKLQKAVSQLPQSGLFLQPSPLS</sequence>
<comment type="caution">
    <text evidence="7">The sequence shown here is derived from an EMBL/GenBank/DDBJ whole genome shotgun (WGS) entry which is preliminary data.</text>
</comment>
<dbReference type="Gene3D" id="3.40.640.10">
    <property type="entry name" value="Type I PLP-dependent aspartate aminotransferase-like (Major domain)"/>
    <property type="match status" value="1"/>
</dbReference>
<reference evidence="6 9" key="2">
    <citation type="submission" date="2020-07" db="EMBL/GenBank/DDBJ databases">
        <authorList>
            <person name="Feng H."/>
        </authorList>
    </citation>
    <scope>NUCLEOTIDE SEQUENCE [LARGE SCALE GENOMIC DNA]</scope>
    <source>
        <strain evidence="9">s-12</strain>
        <strain evidence="6">S-12</strain>
    </source>
</reference>
<feature type="domain" description="Aminotransferase class I/classII large" evidence="5">
    <location>
        <begin position="33"/>
        <end position="380"/>
    </location>
</feature>
<evidence type="ECO:0000313" key="8">
    <source>
        <dbReference type="Proteomes" id="UP000472971"/>
    </source>
</evidence>
<dbReference type="Gene3D" id="3.90.1150.10">
    <property type="entry name" value="Aspartate Aminotransferase, domain 1"/>
    <property type="match status" value="1"/>
</dbReference>
<keyword evidence="2 4" id="KW-0032">Aminotransferase</keyword>
<dbReference type="PROSITE" id="PS00105">
    <property type="entry name" value="AA_TRANSFER_CLASS_1"/>
    <property type="match status" value="1"/>
</dbReference>
<dbReference type="Pfam" id="PF00155">
    <property type="entry name" value="Aminotran_1_2"/>
    <property type="match status" value="1"/>
</dbReference>
<keyword evidence="8" id="KW-1185">Reference proteome</keyword>
<evidence type="ECO:0000313" key="7">
    <source>
        <dbReference type="EMBL" id="NEY82911.1"/>
    </source>
</evidence>
<evidence type="ECO:0000259" key="5">
    <source>
        <dbReference type="Pfam" id="PF00155"/>
    </source>
</evidence>
<dbReference type="InterPro" id="IPR015424">
    <property type="entry name" value="PyrdxlP-dep_Trfase"/>
</dbReference>
<dbReference type="NCBIfam" id="NF005815">
    <property type="entry name" value="PRK07681.1"/>
    <property type="match status" value="1"/>
</dbReference>
<dbReference type="InterPro" id="IPR004839">
    <property type="entry name" value="Aminotransferase_I/II_large"/>
</dbReference>
<dbReference type="AlphaFoldDB" id="A0A6B3W5A4"/>
<gene>
    <name evidence="7" type="ORF">G4D64_15745</name>
    <name evidence="6" type="ORF">H1Z61_15785</name>
</gene>
<dbReference type="EC" id="2.6.1.-" evidence="4"/>
<dbReference type="InterPro" id="IPR004838">
    <property type="entry name" value="NHTrfase_class1_PyrdxlP-BS"/>
</dbReference>
<dbReference type="PANTHER" id="PTHR42832:SF3">
    <property type="entry name" value="L-GLUTAMINE--4-(METHYLSULFANYL)-2-OXOBUTANOATE AMINOTRANSFERASE"/>
    <property type="match status" value="1"/>
</dbReference>
<evidence type="ECO:0000256" key="1">
    <source>
        <dbReference type="ARBA" id="ARBA00001933"/>
    </source>
</evidence>
<accession>A0A6B3W5A4</accession>
<dbReference type="InterPro" id="IPR050881">
    <property type="entry name" value="LL-DAP_aminotransferase"/>
</dbReference>
<evidence type="ECO:0000313" key="6">
    <source>
        <dbReference type="EMBL" id="MBA4538548.1"/>
    </source>
</evidence>
<protein>
    <recommendedName>
        <fullName evidence="4">Aminotransferase</fullName>
        <ecNumber evidence="4">2.6.1.-</ecNumber>
    </recommendedName>
</protein>
<proteinExistence type="inferred from homology"/>
<evidence type="ECO:0000256" key="2">
    <source>
        <dbReference type="ARBA" id="ARBA00022576"/>
    </source>
</evidence>
<dbReference type="GO" id="GO:0030170">
    <property type="term" value="F:pyridoxal phosphate binding"/>
    <property type="evidence" value="ECO:0007669"/>
    <property type="project" value="InterPro"/>
</dbReference>
<evidence type="ECO:0000313" key="9">
    <source>
        <dbReference type="Proteomes" id="UP000570010"/>
    </source>
</evidence>
<dbReference type="InterPro" id="IPR015421">
    <property type="entry name" value="PyrdxlP-dep_Trfase_major"/>
</dbReference>
<dbReference type="SUPFAM" id="SSF53383">
    <property type="entry name" value="PLP-dependent transferases"/>
    <property type="match status" value="1"/>
</dbReference>
<dbReference type="CDD" id="cd00609">
    <property type="entry name" value="AAT_like"/>
    <property type="match status" value="1"/>
</dbReference>
<organism evidence="7 8">
    <name type="scientific">Bacillus aquiflavi</name>
    <dbReference type="NCBI Taxonomy" id="2672567"/>
    <lineage>
        <taxon>Bacteria</taxon>
        <taxon>Bacillati</taxon>
        <taxon>Bacillota</taxon>
        <taxon>Bacilli</taxon>
        <taxon>Bacillales</taxon>
        <taxon>Bacillaceae</taxon>
        <taxon>Bacillus</taxon>
    </lineage>
</organism>
<dbReference type="PANTHER" id="PTHR42832">
    <property type="entry name" value="AMINO ACID AMINOTRANSFERASE"/>
    <property type="match status" value="1"/>
</dbReference>
<reference evidence="7 8" key="1">
    <citation type="submission" date="2020-02" db="EMBL/GenBank/DDBJ databases">
        <title>Bacillus aquiflavi sp. nov., isolated from yellow water of strong flavor Chinese baijiu in Yibin region of China.</title>
        <authorList>
            <person name="Xie J."/>
        </authorList>
    </citation>
    <scope>NUCLEOTIDE SEQUENCE [LARGE SCALE GENOMIC DNA]</scope>
    <source>
        <strain evidence="7 8">3H-10</strain>
    </source>
</reference>
<dbReference type="GO" id="GO:0008483">
    <property type="term" value="F:transaminase activity"/>
    <property type="evidence" value="ECO:0007669"/>
    <property type="project" value="UniProtKB-KW"/>
</dbReference>
<comment type="similarity">
    <text evidence="4">Belongs to the class-I pyridoxal-phosphate-dependent aminotransferase family.</text>
</comment>
<evidence type="ECO:0000256" key="3">
    <source>
        <dbReference type="ARBA" id="ARBA00022679"/>
    </source>
</evidence>
<dbReference type="EMBL" id="JAAIWN010000053">
    <property type="protein sequence ID" value="NEY82911.1"/>
    <property type="molecule type" value="Genomic_DNA"/>
</dbReference>
<dbReference type="InterPro" id="IPR015422">
    <property type="entry name" value="PyrdxlP-dep_Trfase_small"/>
</dbReference>
<dbReference type="Proteomes" id="UP000472971">
    <property type="component" value="Unassembled WGS sequence"/>
</dbReference>
<comment type="cofactor">
    <cofactor evidence="1 4">
        <name>pyridoxal 5'-phosphate</name>
        <dbReference type="ChEBI" id="CHEBI:597326"/>
    </cofactor>
</comment>
<keyword evidence="3 4" id="KW-0808">Transferase</keyword>
<evidence type="ECO:0000256" key="4">
    <source>
        <dbReference type="RuleBase" id="RU000481"/>
    </source>
</evidence>
<name>A0A6B3W5A4_9BACI</name>
<dbReference type="RefSeq" id="WP_163243308.1">
    <property type="nucleotide sequence ID" value="NZ_JAAIWN010000053.1"/>
</dbReference>